<gene>
    <name evidence="2" type="ORF">FQA47_005931</name>
</gene>
<dbReference type="Proteomes" id="UP000646548">
    <property type="component" value="Unassembled WGS sequence"/>
</dbReference>
<feature type="compositionally biased region" description="Polar residues" evidence="1">
    <location>
        <begin position="14"/>
        <end position="27"/>
    </location>
</feature>
<evidence type="ECO:0000313" key="2">
    <source>
        <dbReference type="EMBL" id="KAF6738953.1"/>
    </source>
</evidence>
<evidence type="ECO:0000313" key="3">
    <source>
        <dbReference type="Proteomes" id="UP000646548"/>
    </source>
</evidence>
<dbReference type="AlphaFoldDB" id="A0A834FR74"/>
<reference evidence="2" key="1">
    <citation type="journal article" name="BMC Genomics">
        <title>Long-read sequencing and de novo genome assembly of marine medaka (Oryzias melastigma).</title>
        <authorList>
            <person name="Liang P."/>
            <person name="Saqib H.S.A."/>
            <person name="Ni X."/>
            <person name="Shen Y."/>
        </authorList>
    </citation>
    <scope>NUCLEOTIDE SEQUENCE</scope>
    <source>
        <strain evidence="2">Bigg-433</strain>
    </source>
</reference>
<organism evidence="2 3">
    <name type="scientific">Oryzias melastigma</name>
    <name type="common">Marine medaka</name>
    <dbReference type="NCBI Taxonomy" id="30732"/>
    <lineage>
        <taxon>Eukaryota</taxon>
        <taxon>Metazoa</taxon>
        <taxon>Chordata</taxon>
        <taxon>Craniata</taxon>
        <taxon>Vertebrata</taxon>
        <taxon>Euteleostomi</taxon>
        <taxon>Actinopterygii</taxon>
        <taxon>Neopterygii</taxon>
        <taxon>Teleostei</taxon>
        <taxon>Neoteleostei</taxon>
        <taxon>Acanthomorphata</taxon>
        <taxon>Ovalentaria</taxon>
        <taxon>Atherinomorphae</taxon>
        <taxon>Beloniformes</taxon>
        <taxon>Adrianichthyidae</taxon>
        <taxon>Oryziinae</taxon>
        <taxon>Oryzias</taxon>
    </lineage>
</organism>
<accession>A0A834FR74</accession>
<feature type="compositionally biased region" description="Low complexity" evidence="1">
    <location>
        <begin position="47"/>
        <end position="61"/>
    </location>
</feature>
<name>A0A834FR74_ORYME</name>
<feature type="region of interest" description="Disordered" evidence="1">
    <location>
        <begin position="14"/>
        <end position="101"/>
    </location>
</feature>
<proteinExistence type="predicted"/>
<evidence type="ECO:0000256" key="1">
    <source>
        <dbReference type="SAM" id="MobiDB-lite"/>
    </source>
</evidence>
<sequence length="125" mass="13810">MFTVSLVSAPFHLSTSPHSLTARQNRISDVDFSAPEERRKKAQTAGPNHLSSSNHPISPSPHNHHLKQAKPQAGSLEESHFLEPTERHNRNPAELHNCSRGTDVQLQLRDLSTPPLTTITANLTT</sequence>
<feature type="compositionally biased region" description="Basic and acidic residues" evidence="1">
    <location>
        <begin position="77"/>
        <end position="93"/>
    </location>
</feature>
<protein>
    <submittedName>
        <fullName evidence="2">Uncharacterized protein</fullName>
    </submittedName>
</protein>
<dbReference type="EMBL" id="WKFB01000018">
    <property type="protein sequence ID" value="KAF6738953.1"/>
    <property type="molecule type" value="Genomic_DNA"/>
</dbReference>
<comment type="caution">
    <text evidence="2">The sequence shown here is derived from an EMBL/GenBank/DDBJ whole genome shotgun (WGS) entry which is preliminary data.</text>
</comment>